<dbReference type="InterPro" id="IPR012337">
    <property type="entry name" value="RNaseH-like_sf"/>
</dbReference>
<evidence type="ECO:0000259" key="1">
    <source>
        <dbReference type="PROSITE" id="PS50994"/>
    </source>
</evidence>
<evidence type="ECO:0000313" key="2">
    <source>
        <dbReference type="EMBL" id="URA10314.1"/>
    </source>
</evidence>
<protein>
    <submittedName>
        <fullName evidence="2">Transposase family protein</fullName>
    </submittedName>
</protein>
<dbReference type="KEGG" id="taqu:KDW03_00475"/>
<keyword evidence="3" id="KW-1185">Reference proteome</keyword>
<proteinExistence type="predicted"/>
<dbReference type="InterPro" id="IPR001584">
    <property type="entry name" value="Integrase_cat-core"/>
</dbReference>
<dbReference type="Proteomes" id="UP001056539">
    <property type="component" value="Chromosome"/>
</dbReference>
<dbReference type="PROSITE" id="PS50994">
    <property type="entry name" value="INTEGRASE"/>
    <property type="match status" value="1"/>
</dbReference>
<dbReference type="SUPFAM" id="SSF53098">
    <property type="entry name" value="Ribonuclease H-like"/>
    <property type="match status" value="1"/>
</dbReference>
<dbReference type="Pfam" id="PF00665">
    <property type="entry name" value="rve"/>
    <property type="match status" value="1"/>
</dbReference>
<evidence type="ECO:0000313" key="3">
    <source>
        <dbReference type="Proteomes" id="UP001056539"/>
    </source>
</evidence>
<dbReference type="Gene3D" id="3.30.420.10">
    <property type="entry name" value="Ribonuclease H-like superfamily/Ribonuclease H"/>
    <property type="match status" value="1"/>
</dbReference>
<accession>A0AAX3BE34</accession>
<reference evidence="2" key="1">
    <citation type="submission" date="2021-04" db="EMBL/GenBank/DDBJ databases">
        <authorList>
            <person name="Postec A."/>
        </authorList>
    </citation>
    <scope>NUCLEOTIDE SEQUENCE</scope>
    <source>
        <strain evidence="2">F1F22</strain>
    </source>
</reference>
<dbReference type="GO" id="GO:0015074">
    <property type="term" value="P:DNA integration"/>
    <property type="evidence" value="ECO:0007669"/>
    <property type="project" value="InterPro"/>
</dbReference>
<organism evidence="2 3">
    <name type="scientific">Thermospira aquatica</name>
    <dbReference type="NCBI Taxonomy" id="2828656"/>
    <lineage>
        <taxon>Bacteria</taxon>
        <taxon>Pseudomonadati</taxon>
        <taxon>Spirochaetota</taxon>
        <taxon>Spirochaetia</taxon>
        <taxon>Brevinematales</taxon>
        <taxon>Thermospiraceae</taxon>
        <taxon>Thermospira</taxon>
    </lineage>
</organism>
<name>A0AAX3BE34_9SPIR</name>
<gene>
    <name evidence="2" type="ORF">KDW03_00475</name>
</gene>
<dbReference type="EMBL" id="CP073355">
    <property type="protein sequence ID" value="URA10314.1"/>
    <property type="molecule type" value="Genomic_DNA"/>
</dbReference>
<sequence>MFERRPIYRETAKQYQKASKKEKMEILDYFVRITGLKNRNYAARLLRQHGKTIYVGKKNYLKADIAKKGKRPGRKKKFGEGELKMLKQVWEIENYMCGKRLKPILNEVLDNLLANGHLHGSPQAIENLRHISASSIDRLLKHERKKLEIKGRKGTKPGTLLKQQIAIRTWAEWDENCPGFMEIDLVAHEGGNSRGDFAQTLNMVDVWSGWTELVAIKNKASKWVREAIEKVQRRLPFELRGIDSDTGAEFINHPLRDWCEKNQIKFTRGRSSRSNDNCYVEQKNYSIVRQNVGYFRYDTEEEVYYLNRLYAYLRLYANFFQPVMKMTEKKRIGSKKKHDDIKTPYQRLLESSYVSEAQKERLTRLYKALDLFHLRKKITACQRKLFSLQKKKNVKNKNLEETVWNF</sequence>
<dbReference type="AlphaFoldDB" id="A0AAX3BE34"/>
<dbReference type="InterPro" id="IPR036397">
    <property type="entry name" value="RNaseH_sf"/>
</dbReference>
<dbReference type="RefSeq" id="WP_271435445.1">
    <property type="nucleotide sequence ID" value="NZ_CP073355.1"/>
</dbReference>
<dbReference type="GO" id="GO:0003676">
    <property type="term" value="F:nucleic acid binding"/>
    <property type="evidence" value="ECO:0007669"/>
    <property type="project" value="InterPro"/>
</dbReference>
<reference evidence="2" key="2">
    <citation type="submission" date="2022-06" db="EMBL/GenBank/DDBJ databases">
        <title>Thermospira aquatica gen. nov., sp. nov.</title>
        <authorList>
            <person name="Ben Ali Gam Z."/>
            <person name="Labat M."/>
        </authorList>
    </citation>
    <scope>NUCLEOTIDE SEQUENCE</scope>
    <source>
        <strain evidence="2">F1F22</strain>
    </source>
</reference>
<feature type="domain" description="Integrase catalytic" evidence="1">
    <location>
        <begin position="174"/>
        <end position="352"/>
    </location>
</feature>